<protein>
    <submittedName>
        <fullName evidence="3">Uncharacterized protein</fullName>
    </submittedName>
</protein>
<reference evidence="4" key="1">
    <citation type="journal article" date="2019" name="Int. J. Syst. Evol. Microbiol.">
        <title>The Global Catalogue of Microorganisms (GCM) 10K type strain sequencing project: providing services to taxonomists for standard genome sequencing and annotation.</title>
        <authorList>
            <consortium name="The Broad Institute Genomics Platform"/>
            <consortium name="The Broad Institute Genome Sequencing Center for Infectious Disease"/>
            <person name="Wu L."/>
            <person name="Ma J."/>
        </authorList>
    </citation>
    <scope>NUCLEOTIDE SEQUENCE [LARGE SCALE GENOMIC DNA]</scope>
    <source>
        <strain evidence="4">KCTC 23707</strain>
    </source>
</reference>
<gene>
    <name evidence="3" type="ORF">ACFSCV_14140</name>
</gene>
<keyword evidence="4" id="KW-1185">Reference proteome</keyword>
<evidence type="ECO:0000256" key="2">
    <source>
        <dbReference type="SAM" id="Phobius"/>
    </source>
</evidence>
<keyword evidence="2" id="KW-0812">Transmembrane</keyword>
<evidence type="ECO:0000313" key="4">
    <source>
        <dbReference type="Proteomes" id="UP001597308"/>
    </source>
</evidence>
<organism evidence="3 4">
    <name type="scientific">Methylopila henanensis</name>
    <dbReference type="NCBI Taxonomy" id="873516"/>
    <lineage>
        <taxon>Bacteria</taxon>
        <taxon>Pseudomonadati</taxon>
        <taxon>Pseudomonadota</taxon>
        <taxon>Alphaproteobacteria</taxon>
        <taxon>Hyphomicrobiales</taxon>
        <taxon>Methylopilaceae</taxon>
        <taxon>Methylopila</taxon>
    </lineage>
</organism>
<accession>A0ABW4KBR6</accession>
<dbReference type="RefSeq" id="WP_378800217.1">
    <property type="nucleotide sequence ID" value="NZ_JBHUER010000010.1"/>
</dbReference>
<proteinExistence type="predicted"/>
<evidence type="ECO:0000313" key="3">
    <source>
        <dbReference type="EMBL" id="MFD1704141.1"/>
    </source>
</evidence>
<feature type="transmembrane region" description="Helical" evidence="2">
    <location>
        <begin position="141"/>
        <end position="172"/>
    </location>
</feature>
<feature type="transmembrane region" description="Helical" evidence="2">
    <location>
        <begin position="68"/>
        <end position="96"/>
    </location>
</feature>
<feature type="transmembrane region" description="Helical" evidence="2">
    <location>
        <begin position="37"/>
        <end position="61"/>
    </location>
</feature>
<keyword evidence="2" id="KW-1133">Transmembrane helix</keyword>
<feature type="region of interest" description="Disordered" evidence="1">
    <location>
        <begin position="184"/>
        <end position="213"/>
    </location>
</feature>
<feature type="compositionally biased region" description="Basic residues" evidence="1">
    <location>
        <begin position="201"/>
        <end position="213"/>
    </location>
</feature>
<dbReference type="Proteomes" id="UP001597308">
    <property type="component" value="Unassembled WGS sequence"/>
</dbReference>
<evidence type="ECO:0000256" key="1">
    <source>
        <dbReference type="SAM" id="MobiDB-lite"/>
    </source>
</evidence>
<name>A0ABW4KBR6_9HYPH</name>
<comment type="caution">
    <text evidence="3">The sequence shown here is derived from an EMBL/GenBank/DDBJ whole genome shotgun (WGS) entry which is preliminary data.</text>
</comment>
<dbReference type="EMBL" id="JBHUER010000010">
    <property type="protein sequence ID" value="MFD1704141.1"/>
    <property type="molecule type" value="Genomic_DNA"/>
</dbReference>
<sequence length="316" mass="34392">MLAVLPLFALLVLILLQAFRAVEPRLLGVTRRPVLALVLRLLALLLTLLLALLLSLLALLLSLLLALLLGLFTLLLAFLLTLLLRLLTLLLALFAIRPFGAFRPLRTLGAFSPFGTFGSFGALRAFGTLGPLRTLGAFPSAAALLAASAALFTSAATFLTPAAAAWALFVGLRQNDRTIRRSAHVGECDRRRGQRQSGQRGARKEKKSGRFHHQPCVFPASSHSARRALFAPVDAVKFRRTAPSWWLFCVASELFDLGANLAQRYLTAIDQSRMQTLAPPNARTRHNVPSRFEGVGRNAAGFAHGLRFELDDLNAA</sequence>
<keyword evidence="2" id="KW-0472">Membrane</keyword>